<dbReference type="Proteomes" id="UP000018296">
    <property type="component" value="Unassembled WGS sequence"/>
</dbReference>
<keyword evidence="1" id="KW-0472">Membrane</keyword>
<dbReference type="PATRIC" id="fig|1395513.3.peg.2354"/>
<dbReference type="EMBL" id="AWTC01000011">
    <property type="protein sequence ID" value="EST11493.1"/>
    <property type="molecule type" value="Genomic_DNA"/>
</dbReference>
<protein>
    <submittedName>
        <fullName evidence="2">Uncharacterized protein</fullName>
    </submittedName>
</protein>
<accession>V6IW36</accession>
<feature type="transmembrane region" description="Helical" evidence="1">
    <location>
        <begin position="7"/>
        <end position="31"/>
    </location>
</feature>
<proteinExistence type="predicted"/>
<dbReference type="OrthoDB" id="1787325at2"/>
<keyword evidence="3" id="KW-1185">Reference proteome</keyword>
<evidence type="ECO:0000313" key="3">
    <source>
        <dbReference type="Proteomes" id="UP000018296"/>
    </source>
</evidence>
<organism evidence="2 3">
    <name type="scientific">Sporolactobacillus laevolacticus DSM 442</name>
    <dbReference type="NCBI Taxonomy" id="1395513"/>
    <lineage>
        <taxon>Bacteria</taxon>
        <taxon>Bacillati</taxon>
        <taxon>Bacillota</taxon>
        <taxon>Bacilli</taxon>
        <taxon>Bacillales</taxon>
        <taxon>Sporolactobacillaceae</taxon>
        <taxon>Sporolactobacillus</taxon>
    </lineage>
</organism>
<evidence type="ECO:0000256" key="1">
    <source>
        <dbReference type="SAM" id="Phobius"/>
    </source>
</evidence>
<dbReference type="RefSeq" id="WP_023510573.1">
    <property type="nucleotide sequence ID" value="NZ_AWTC01000011.1"/>
</dbReference>
<sequence length="138" mass="15107">MDRVIKINFWIGIAVAVALLLESAFGIYSFVHSKVQAQSFQRNFSQRMANFNGANNSGNQSSGTNAPQFGNGNFQNGGQRFGGMRMRAIGSQANPIELVIHIFTLILAGAALVMIAIICRFNAKKKKELISKEKLAQE</sequence>
<reference evidence="2 3" key="1">
    <citation type="journal article" date="2013" name="Genome Announc.">
        <title>Genome Sequence of Sporolactobacillus laevolacticus DSM442, an Efficient Polymer-Grade D-Lactate Producer from Agricultural Waste Cottonseed as a Nitrogen Source.</title>
        <authorList>
            <person name="Wang H."/>
            <person name="Wang L."/>
            <person name="Ju J."/>
            <person name="Yu B."/>
            <person name="Ma Y."/>
        </authorList>
    </citation>
    <scope>NUCLEOTIDE SEQUENCE [LARGE SCALE GENOMIC DNA]</scope>
    <source>
        <strain evidence="2 3">DSM 442</strain>
    </source>
</reference>
<gene>
    <name evidence="2" type="ORF">P343_11640</name>
</gene>
<dbReference type="AlphaFoldDB" id="V6IW36"/>
<comment type="caution">
    <text evidence="2">The sequence shown here is derived from an EMBL/GenBank/DDBJ whole genome shotgun (WGS) entry which is preliminary data.</text>
</comment>
<feature type="transmembrane region" description="Helical" evidence="1">
    <location>
        <begin position="98"/>
        <end position="119"/>
    </location>
</feature>
<evidence type="ECO:0000313" key="2">
    <source>
        <dbReference type="EMBL" id="EST11493.1"/>
    </source>
</evidence>
<name>V6IW36_9BACL</name>
<keyword evidence="1" id="KW-0812">Transmembrane</keyword>
<keyword evidence="1" id="KW-1133">Transmembrane helix</keyword>